<evidence type="ECO:0000313" key="3">
    <source>
        <dbReference type="Proteomes" id="UP001249851"/>
    </source>
</evidence>
<evidence type="ECO:0000313" key="2">
    <source>
        <dbReference type="EMBL" id="KAK2548438.1"/>
    </source>
</evidence>
<organism evidence="2 3">
    <name type="scientific">Acropora cervicornis</name>
    <name type="common">Staghorn coral</name>
    <dbReference type="NCBI Taxonomy" id="6130"/>
    <lineage>
        <taxon>Eukaryota</taxon>
        <taxon>Metazoa</taxon>
        <taxon>Cnidaria</taxon>
        <taxon>Anthozoa</taxon>
        <taxon>Hexacorallia</taxon>
        <taxon>Scleractinia</taxon>
        <taxon>Astrocoeniina</taxon>
        <taxon>Acroporidae</taxon>
        <taxon>Acropora</taxon>
    </lineage>
</organism>
<dbReference type="Proteomes" id="UP001249851">
    <property type="component" value="Unassembled WGS sequence"/>
</dbReference>
<proteinExistence type="predicted"/>
<feature type="transmembrane region" description="Helical" evidence="1">
    <location>
        <begin position="156"/>
        <end position="181"/>
    </location>
</feature>
<keyword evidence="1" id="KW-1133">Transmembrane helix</keyword>
<keyword evidence="1" id="KW-0812">Transmembrane</keyword>
<reference evidence="2" key="2">
    <citation type="journal article" date="2023" name="Science">
        <title>Genomic signatures of disease resistance in endangered staghorn corals.</title>
        <authorList>
            <person name="Vollmer S.V."/>
            <person name="Selwyn J.D."/>
            <person name="Despard B.A."/>
            <person name="Roesel C.L."/>
        </authorList>
    </citation>
    <scope>NUCLEOTIDE SEQUENCE</scope>
    <source>
        <strain evidence="2">K2</strain>
    </source>
</reference>
<dbReference type="EMBL" id="JARQWQ010000146">
    <property type="protein sequence ID" value="KAK2548438.1"/>
    <property type="molecule type" value="Genomic_DNA"/>
</dbReference>
<name>A0AAD9PST1_ACRCE</name>
<evidence type="ECO:0000256" key="1">
    <source>
        <dbReference type="SAM" id="Phobius"/>
    </source>
</evidence>
<protein>
    <submittedName>
        <fullName evidence="2">Uncharacterized protein</fullName>
    </submittedName>
</protein>
<sequence length="190" mass="21315">MEKPKRLRNQPLHSTCGILLAQFLQNTGTLFQLKLKSNPLQPSHRVDALFQGIRYQTTNGGYDGLDVIHGKLINFSNSITMIENKGVSLNSSHATKLKIRKYIIKTISLTPHHGHDAVENFFQEQRIKILWAFLTYPCKLDDHSPVPLSPVKMQQFVFLAATFLLLLCGRAVSVTVSGGAFSSISFSDFR</sequence>
<gene>
    <name evidence="2" type="ORF">P5673_031332</name>
</gene>
<accession>A0AAD9PST1</accession>
<reference evidence="2" key="1">
    <citation type="journal article" date="2023" name="G3 (Bethesda)">
        <title>Whole genome assembly and annotation of the endangered Caribbean coral Acropora cervicornis.</title>
        <authorList>
            <person name="Selwyn J.D."/>
            <person name="Vollmer S.V."/>
        </authorList>
    </citation>
    <scope>NUCLEOTIDE SEQUENCE</scope>
    <source>
        <strain evidence="2">K2</strain>
    </source>
</reference>
<comment type="caution">
    <text evidence="2">The sequence shown here is derived from an EMBL/GenBank/DDBJ whole genome shotgun (WGS) entry which is preliminary data.</text>
</comment>
<dbReference type="AlphaFoldDB" id="A0AAD9PST1"/>
<keyword evidence="3" id="KW-1185">Reference proteome</keyword>
<keyword evidence="1" id="KW-0472">Membrane</keyword>